<proteinExistence type="predicted"/>
<dbReference type="Proteomes" id="UP001476950">
    <property type="component" value="Unassembled WGS sequence"/>
</dbReference>
<reference evidence="1 2" key="1">
    <citation type="submission" date="2022-04" db="EMBL/GenBank/DDBJ databases">
        <title>Positive selection, recombination, and allopatry shape intraspecific diversity of widespread and dominant cyanobacteria.</title>
        <authorList>
            <person name="Wei J."/>
            <person name="Shu W."/>
            <person name="Hu C."/>
        </authorList>
    </citation>
    <scope>NUCLEOTIDE SEQUENCE [LARGE SCALE GENOMIC DNA]</scope>
    <source>
        <strain evidence="1 2">AS-A4</strain>
    </source>
</reference>
<sequence length="65" mass="7809">MTLLYAHRLGQFKFEPTLSSQTITAKAQVDQVTYLEKCHQQRYIPVLEHFPQTRSTYLLERRLFH</sequence>
<accession>A0ABV0KTC3</accession>
<evidence type="ECO:0000313" key="1">
    <source>
        <dbReference type="EMBL" id="MEP1062387.1"/>
    </source>
</evidence>
<evidence type="ECO:0000313" key="2">
    <source>
        <dbReference type="Proteomes" id="UP001476950"/>
    </source>
</evidence>
<comment type="caution">
    <text evidence="1">The sequence shown here is derived from an EMBL/GenBank/DDBJ whole genome shotgun (WGS) entry which is preliminary data.</text>
</comment>
<keyword evidence="2" id="KW-1185">Reference proteome</keyword>
<protein>
    <submittedName>
        <fullName evidence="1">Uncharacterized protein</fullName>
    </submittedName>
</protein>
<dbReference type="EMBL" id="JAMPLM010000063">
    <property type="protein sequence ID" value="MEP1062387.1"/>
    <property type="molecule type" value="Genomic_DNA"/>
</dbReference>
<organism evidence="1 2">
    <name type="scientific">Stenomitos frigidus AS-A4</name>
    <dbReference type="NCBI Taxonomy" id="2933935"/>
    <lineage>
        <taxon>Bacteria</taxon>
        <taxon>Bacillati</taxon>
        <taxon>Cyanobacteriota</taxon>
        <taxon>Cyanophyceae</taxon>
        <taxon>Leptolyngbyales</taxon>
        <taxon>Leptolyngbyaceae</taxon>
        <taxon>Stenomitos</taxon>
    </lineage>
</organism>
<dbReference type="RefSeq" id="WP_190447087.1">
    <property type="nucleotide sequence ID" value="NZ_JAMPLM010000063.1"/>
</dbReference>
<gene>
    <name evidence="1" type="ORF">NDI38_28865</name>
</gene>
<name>A0ABV0KTC3_9CYAN</name>